<dbReference type="GeneID" id="8243955"/>
<dbReference type="OrthoDB" id="65622at2759"/>
<gene>
    <name evidence="7" type="ORF">MICPUN_82302</name>
</gene>
<dbReference type="OMA" id="DLYDWIG"/>
<dbReference type="EMBL" id="CP001326">
    <property type="protein sequence ID" value="ACO63553.1"/>
    <property type="molecule type" value="Genomic_DNA"/>
</dbReference>
<keyword evidence="2 5" id="KW-0812">Transmembrane</keyword>
<dbReference type="InParanoid" id="C1E765"/>
<protein>
    <submittedName>
        <fullName evidence="7">Uncharacterized protein</fullName>
    </submittedName>
</protein>
<dbReference type="KEGG" id="mis:MICPUN_82302"/>
<dbReference type="InterPro" id="IPR037185">
    <property type="entry name" value="EmrE-like"/>
</dbReference>
<dbReference type="eggNOG" id="ENOG502S4DA">
    <property type="taxonomic scope" value="Eukaryota"/>
</dbReference>
<evidence type="ECO:0000313" key="8">
    <source>
        <dbReference type="Proteomes" id="UP000002009"/>
    </source>
</evidence>
<evidence type="ECO:0000256" key="3">
    <source>
        <dbReference type="ARBA" id="ARBA00022989"/>
    </source>
</evidence>
<evidence type="ECO:0000256" key="5">
    <source>
        <dbReference type="SAM" id="Phobius"/>
    </source>
</evidence>
<keyword evidence="3 5" id="KW-1133">Transmembrane helix</keyword>
<proteinExistence type="inferred from homology"/>
<organism evidence="7 8">
    <name type="scientific">Micromonas commoda (strain RCC299 / NOUM17 / CCMP2709)</name>
    <name type="common">Picoplanktonic green alga</name>
    <dbReference type="NCBI Taxonomy" id="296587"/>
    <lineage>
        <taxon>Eukaryota</taxon>
        <taxon>Viridiplantae</taxon>
        <taxon>Chlorophyta</taxon>
        <taxon>Mamiellophyceae</taxon>
        <taxon>Mamiellales</taxon>
        <taxon>Mamiellaceae</taxon>
        <taxon>Micromonas</taxon>
    </lineage>
</organism>
<evidence type="ECO:0000256" key="4">
    <source>
        <dbReference type="ARBA" id="ARBA00023136"/>
    </source>
</evidence>
<dbReference type="Pfam" id="PF02694">
    <property type="entry name" value="UPF0060"/>
    <property type="match status" value="1"/>
</dbReference>
<evidence type="ECO:0000313" key="7">
    <source>
        <dbReference type="EMBL" id="ACO63553.1"/>
    </source>
</evidence>
<dbReference type="AlphaFoldDB" id="C1E765"/>
<name>C1E765_MICCC</name>
<feature type="transmembrane region" description="Helical" evidence="5">
    <location>
        <begin position="97"/>
        <end position="113"/>
    </location>
</feature>
<evidence type="ECO:0000256" key="6">
    <source>
        <dbReference type="SAM" id="SignalP"/>
    </source>
</evidence>
<feature type="transmembrane region" description="Helical" evidence="5">
    <location>
        <begin position="39"/>
        <end position="56"/>
    </location>
</feature>
<evidence type="ECO:0000256" key="1">
    <source>
        <dbReference type="ARBA" id="ARBA00022475"/>
    </source>
</evidence>
<dbReference type="SUPFAM" id="SSF103481">
    <property type="entry name" value="Multidrug resistance efflux transporter EmrE"/>
    <property type="match status" value="1"/>
</dbReference>
<keyword evidence="6" id="KW-0732">Signal</keyword>
<dbReference type="NCBIfam" id="NF002586">
    <property type="entry name" value="PRK02237.1"/>
    <property type="match status" value="1"/>
</dbReference>
<dbReference type="GO" id="GO:0005886">
    <property type="term" value="C:plasma membrane"/>
    <property type="evidence" value="ECO:0007669"/>
    <property type="project" value="TreeGrafter"/>
</dbReference>
<dbReference type="HAMAP" id="MF_00010">
    <property type="entry name" value="UPF0060"/>
    <property type="match status" value="1"/>
</dbReference>
<dbReference type="InterPro" id="IPR003844">
    <property type="entry name" value="UPF0060"/>
</dbReference>
<feature type="signal peptide" evidence="6">
    <location>
        <begin position="1"/>
        <end position="22"/>
    </location>
</feature>
<evidence type="ECO:0000256" key="2">
    <source>
        <dbReference type="ARBA" id="ARBA00022692"/>
    </source>
</evidence>
<keyword evidence="1" id="KW-1003">Cell membrane</keyword>
<reference evidence="7 8" key="1">
    <citation type="journal article" date="2009" name="Science">
        <title>Green evolution and dynamic adaptations revealed by genomes of the marine picoeukaryotes Micromonas.</title>
        <authorList>
            <person name="Worden A.Z."/>
            <person name="Lee J.H."/>
            <person name="Mock T."/>
            <person name="Rouze P."/>
            <person name="Simmons M.P."/>
            <person name="Aerts A.L."/>
            <person name="Allen A.E."/>
            <person name="Cuvelier M.L."/>
            <person name="Derelle E."/>
            <person name="Everett M.V."/>
            <person name="Foulon E."/>
            <person name="Grimwood J."/>
            <person name="Gundlach H."/>
            <person name="Henrissat B."/>
            <person name="Napoli C."/>
            <person name="McDonald S.M."/>
            <person name="Parker M.S."/>
            <person name="Rombauts S."/>
            <person name="Salamov A."/>
            <person name="Von Dassow P."/>
            <person name="Badger J.H."/>
            <person name="Coutinho P.M."/>
            <person name="Demir E."/>
            <person name="Dubchak I."/>
            <person name="Gentemann C."/>
            <person name="Eikrem W."/>
            <person name="Gready J.E."/>
            <person name="John U."/>
            <person name="Lanier W."/>
            <person name="Lindquist E.A."/>
            <person name="Lucas S."/>
            <person name="Mayer K.F."/>
            <person name="Moreau H."/>
            <person name="Not F."/>
            <person name="Otillar R."/>
            <person name="Panaud O."/>
            <person name="Pangilinan J."/>
            <person name="Paulsen I."/>
            <person name="Piegu B."/>
            <person name="Poliakov A."/>
            <person name="Robbens S."/>
            <person name="Schmutz J."/>
            <person name="Toulza E."/>
            <person name="Wyss T."/>
            <person name="Zelensky A."/>
            <person name="Zhou K."/>
            <person name="Armbrust E.V."/>
            <person name="Bhattacharya D."/>
            <person name="Goodenough U.W."/>
            <person name="Van de Peer Y."/>
            <person name="Grigoriev I.V."/>
        </authorList>
    </citation>
    <scope>NUCLEOTIDE SEQUENCE [LARGE SCALE GENOMIC DNA]</scope>
    <source>
        <strain evidence="8">RCC299 / NOUM17</strain>
    </source>
</reference>
<keyword evidence="8" id="KW-1185">Reference proteome</keyword>
<dbReference type="PANTHER" id="PTHR36116">
    <property type="entry name" value="UPF0060 MEMBRANE PROTEIN YNFA"/>
    <property type="match status" value="1"/>
</dbReference>
<dbReference type="RefSeq" id="XP_002502295.1">
    <property type="nucleotide sequence ID" value="XM_002502249.1"/>
</dbReference>
<keyword evidence="4 5" id="KW-0472">Membrane</keyword>
<dbReference type="PANTHER" id="PTHR36116:SF1">
    <property type="entry name" value="UPF0060 MEMBRANE PROTEIN YNFA"/>
    <property type="match status" value="1"/>
</dbReference>
<accession>C1E765</accession>
<sequence>MGGWTPALVCASLALFIAAGVCEVGGGWLVWQSLREGKPWWWGLCGSVVLVLYGFIPCMQPISDFGRVYAVYGGFFIALSYLWGYGLDGFKPDVGDVVGSAVCLIGVLIVMLWPRDGGGLEADGDAPLAKSLTRLAT</sequence>
<feature type="transmembrane region" description="Helical" evidence="5">
    <location>
        <begin position="68"/>
        <end position="85"/>
    </location>
</feature>
<dbReference type="Proteomes" id="UP000002009">
    <property type="component" value="Chromosome 5"/>
</dbReference>
<feature type="chain" id="PRO_5002906646" evidence="6">
    <location>
        <begin position="23"/>
        <end position="137"/>
    </location>
</feature>